<dbReference type="Pfam" id="PF00542">
    <property type="entry name" value="Ribosomal_L12"/>
    <property type="match status" value="1"/>
</dbReference>
<evidence type="ECO:0000256" key="1">
    <source>
        <dbReference type="ARBA" id="ARBA00007197"/>
    </source>
</evidence>
<dbReference type="Proteomes" id="UP000663699">
    <property type="component" value="Chromosome 3"/>
</dbReference>
<gene>
    <name evidence="6" type="ORF">MERGE_002041</name>
</gene>
<evidence type="ECO:0000256" key="3">
    <source>
        <dbReference type="ARBA" id="ARBA00023274"/>
    </source>
</evidence>
<sequence length="164" mass="18301">MEKYGIKLLSNRLFRGSSRLFSKSQWVQTSSSPNPKILEIINQISALTLKETADLVSQLKIHLNIQDIKPIVTSAVAPESGPAPEEEEKQVKEKLLFNVKLESYDATAKAKVIKEVKAMLGLNLVEAKKFVESSPKILKEDVNKEDAERIKKTLEDLGAKISLN</sequence>
<dbReference type="GO" id="GO:0006412">
    <property type="term" value="P:translation"/>
    <property type="evidence" value="ECO:0007669"/>
    <property type="project" value="InterPro"/>
</dbReference>
<keyword evidence="2" id="KW-0689">Ribosomal protein</keyword>
<evidence type="ECO:0000313" key="7">
    <source>
        <dbReference type="Proteomes" id="UP000663699"/>
    </source>
</evidence>
<evidence type="ECO:0000313" key="6">
    <source>
        <dbReference type="EMBL" id="QSL64739.1"/>
    </source>
</evidence>
<dbReference type="PANTHER" id="PTHR45987">
    <property type="entry name" value="39S RIBOSOMAL PROTEIN L12"/>
    <property type="match status" value="1"/>
</dbReference>
<dbReference type="OrthoDB" id="250175at2759"/>
<keyword evidence="7" id="KW-1185">Reference proteome</keyword>
<dbReference type="PANTHER" id="PTHR45987:SF4">
    <property type="entry name" value="LARGE RIBOSOMAL SUBUNIT PROTEIN BL12M"/>
    <property type="match status" value="1"/>
</dbReference>
<evidence type="ECO:0000259" key="4">
    <source>
        <dbReference type="Pfam" id="PF00542"/>
    </source>
</evidence>
<dbReference type="GO" id="GO:0003729">
    <property type="term" value="F:mRNA binding"/>
    <property type="evidence" value="ECO:0007669"/>
    <property type="project" value="TreeGrafter"/>
</dbReference>
<organism evidence="6 7">
    <name type="scientific">Pneumocystis wakefieldiae</name>
    <dbReference type="NCBI Taxonomy" id="38082"/>
    <lineage>
        <taxon>Eukaryota</taxon>
        <taxon>Fungi</taxon>
        <taxon>Dikarya</taxon>
        <taxon>Ascomycota</taxon>
        <taxon>Taphrinomycotina</taxon>
        <taxon>Pneumocystomycetes</taxon>
        <taxon>Pneumocystaceae</taxon>
        <taxon>Pneumocystis</taxon>
    </lineage>
</organism>
<evidence type="ECO:0008006" key="8">
    <source>
        <dbReference type="Google" id="ProtNLM"/>
    </source>
</evidence>
<proteinExistence type="inferred from homology"/>
<dbReference type="HAMAP" id="MF_00368">
    <property type="entry name" value="Ribosomal_bL12"/>
    <property type="match status" value="1"/>
</dbReference>
<dbReference type="EMBL" id="CP054534">
    <property type="protein sequence ID" value="QSL64739.1"/>
    <property type="molecule type" value="Genomic_DNA"/>
</dbReference>
<keyword evidence="3" id="KW-0687">Ribonucleoprotein</keyword>
<dbReference type="InterPro" id="IPR013823">
    <property type="entry name" value="Ribosomal_bL12_C"/>
</dbReference>
<dbReference type="CDD" id="cd00387">
    <property type="entry name" value="Ribosomal_L7_L12"/>
    <property type="match status" value="1"/>
</dbReference>
<dbReference type="Gene3D" id="3.30.1390.10">
    <property type="match status" value="1"/>
</dbReference>
<feature type="domain" description="Large ribosomal subunit protein bL12 oligomerization" evidence="5">
    <location>
        <begin position="36"/>
        <end position="81"/>
    </location>
</feature>
<dbReference type="SUPFAM" id="SSF54736">
    <property type="entry name" value="ClpS-like"/>
    <property type="match status" value="1"/>
</dbReference>
<accession>A0A899FZQ0</accession>
<dbReference type="SUPFAM" id="SSF48300">
    <property type="entry name" value="Ribosomal protein L7/12, oligomerisation (N-terminal) domain"/>
    <property type="match status" value="1"/>
</dbReference>
<dbReference type="AlphaFoldDB" id="A0A899FZQ0"/>
<dbReference type="FunFam" id="3.30.1390.10:FF:000001">
    <property type="entry name" value="50S ribosomal protein L7/L12"/>
    <property type="match status" value="1"/>
</dbReference>
<evidence type="ECO:0000259" key="5">
    <source>
        <dbReference type="Pfam" id="PF16320"/>
    </source>
</evidence>
<dbReference type="GO" id="GO:0003735">
    <property type="term" value="F:structural constituent of ribosome"/>
    <property type="evidence" value="ECO:0007669"/>
    <property type="project" value="InterPro"/>
</dbReference>
<evidence type="ECO:0000256" key="2">
    <source>
        <dbReference type="ARBA" id="ARBA00022980"/>
    </source>
</evidence>
<dbReference type="InterPro" id="IPR036235">
    <property type="entry name" value="Ribosomal_bL12_oligo_N_sf"/>
</dbReference>
<name>A0A899FZQ0_9ASCO</name>
<dbReference type="InterPro" id="IPR014719">
    <property type="entry name" value="Ribosomal_bL12_C/ClpS-like"/>
</dbReference>
<dbReference type="InterPro" id="IPR000206">
    <property type="entry name" value="Ribosomal_bL12"/>
</dbReference>
<reference evidence="6" key="1">
    <citation type="submission" date="2020-06" db="EMBL/GenBank/DDBJ databases">
        <title>Genomes of multiple members of Pneumocystis genus reveal paths to human pathogen Pneumocystis jirovecii.</title>
        <authorList>
            <person name="Cisse O.H."/>
            <person name="Ma L."/>
            <person name="Dekker J."/>
            <person name="Khil P."/>
            <person name="Jo J."/>
            <person name="Brenchley J."/>
            <person name="Blair R."/>
            <person name="Pahar B."/>
            <person name="Chabe M."/>
            <person name="Van Rompay K.A."/>
            <person name="Keesler R."/>
            <person name="Sukura A."/>
            <person name="Hirsch V."/>
            <person name="Kutty G."/>
            <person name="Liu Y."/>
            <person name="Peng L."/>
            <person name="Chen J."/>
            <person name="Song J."/>
            <person name="Weissenbacher-Lang C."/>
            <person name="Xu J."/>
            <person name="Upham N.S."/>
            <person name="Stajich J.E."/>
            <person name="Cuomo C.A."/>
            <person name="Cushion M.T."/>
            <person name="Kovacs J.A."/>
        </authorList>
    </citation>
    <scope>NUCLEOTIDE SEQUENCE</scope>
    <source>
        <strain evidence="6">2A</strain>
    </source>
</reference>
<protein>
    <recommendedName>
        <fullName evidence="8">Ribosomal protein L7/L12</fullName>
    </recommendedName>
</protein>
<dbReference type="GO" id="GO:0005762">
    <property type="term" value="C:mitochondrial large ribosomal subunit"/>
    <property type="evidence" value="ECO:0007669"/>
    <property type="project" value="TreeGrafter"/>
</dbReference>
<feature type="domain" description="Large ribosomal subunit protein bL12 C-terminal" evidence="4">
    <location>
        <begin position="97"/>
        <end position="163"/>
    </location>
</feature>
<dbReference type="Pfam" id="PF16320">
    <property type="entry name" value="Ribosomal_L12_N"/>
    <property type="match status" value="1"/>
</dbReference>
<comment type="similarity">
    <text evidence="1">Belongs to the bacterial ribosomal protein bL12 family.</text>
</comment>
<dbReference type="Gene3D" id="1.20.5.710">
    <property type="entry name" value="Single helix bin"/>
    <property type="match status" value="1"/>
</dbReference>
<dbReference type="InterPro" id="IPR008932">
    <property type="entry name" value="Ribosomal_bL12_oligo"/>
</dbReference>